<keyword evidence="3 6" id="KW-0812">Transmembrane</keyword>
<keyword evidence="5 6" id="KW-0472">Membrane</keyword>
<evidence type="ECO:0000256" key="4">
    <source>
        <dbReference type="ARBA" id="ARBA00022989"/>
    </source>
</evidence>
<accession>A0A438ANV5</accession>
<feature type="transmembrane region" description="Helical" evidence="6">
    <location>
        <begin position="55"/>
        <end position="80"/>
    </location>
</feature>
<feature type="transmembrane region" description="Helical" evidence="6">
    <location>
        <begin position="240"/>
        <end position="263"/>
    </location>
</feature>
<dbReference type="PANTHER" id="PTHR35007:SF4">
    <property type="entry name" value="CONSERVED TRANSMEMBRANE PROTEIN-RELATED"/>
    <property type="match status" value="1"/>
</dbReference>
<dbReference type="AlphaFoldDB" id="A0A438ANV5"/>
<keyword evidence="9" id="KW-1185">Reference proteome</keyword>
<keyword evidence="4 6" id="KW-1133">Transmembrane helix</keyword>
<dbReference type="Pfam" id="PF00482">
    <property type="entry name" value="T2SSF"/>
    <property type="match status" value="1"/>
</dbReference>
<dbReference type="Proteomes" id="UP000283479">
    <property type="component" value="Unassembled WGS sequence"/>
</dbReference>
<dbReference type="EMBL" id="RKLO01000007">
    <property type="protein sequence ID" value="RVW00282.1"/>
    <property type="molecule type" value="Genomic_DNA"/>
</dbReference>
<dbReference type="PANTHER" id="PTHR35007">
    <property type="entry name" value="INTEGRAL MEMBRANE PROTEIN-RELATED"/>
    <property type="match status" value="1"/>
</dbReference>
<feature type="domain" description="Type II secretion system protein GspF" evidence="7">
    <location>
        <begin position="109"/>
        <end position="227"/>
    </location>
</feature>
<reference evidence="8 9" key="1">
    <citation type="submission" date="2018-11" db="EMBL/GenBank/DDBJ databases">
        <title>Rhodococcus spongicola sp. nov. and Rhodococcus xishaensis sp. nov. from marine sponges.</title>
        <authorList>
            <person name="Li L."/>
            <person name="Lin H.W."/>
        </authorList>
    </citation>
    <scope>NUCLEOTIDE SEQUENCE [LARGE SCALE GENOMIC DNA]</scope>
    <source>
        <strain evidence="8 9">LHW51113</strain>
    </source>
</reference>
<organism evidence="8 9">
    <name type="scientific">Rhodococcus xishaensis</name>
    <dbReference type="NCBI Taxonomy" id="2487364"/>
    <lineage>
        <taxon>Bacteria</taxon>
        <taxon>Bacillati</taxon>
        <taxon>Actinomycetota</taxon>
        <taxon>Actinomycetes</taxon>
        <taxon>Mycobacteriales</taxon>
        <taxon>Nocardiaceae</taxon>
        <taxon>Rhodococcus</taxon>
    </lineage>
</organism>
<evidence type="ECO:0000313" key="8">
    <source>
        <dbReference type="EMBL" id="RVW00282.1"/>
    </source>
</evidence>
<comment type="caution">
    <text evidence="8">The sequence shown here is derived from an EMBL/GenBank/DDBJ whole genome shotgun (WGS) entry which is preliminary data.</text>
</comment>
<evidence type="ECO:0000256" key="2">
    <source>
        <dbReference type="ARBA" id="ARBA00022475"/>
    </source>
</evidence>
<comment type="subcellular location">
    <subcellularLocation>
        <location evidence="1">Cell membrane</location>
        <topology evidence="1">Multi-pass membrane protein</topology>
    </subcellularLocation>
</comment>
<sequence length="273" mass="28361">MTAALLCLASAILVVPTRGARERLRAIGPHPAARRSVVARGKRWALGRGMSPFDLVFPACVPLVAMGSVGPAVATAIVAATARRRHRRQLLSKRRDRERRNVLSGLDVVIAELRVGAHPAVACETAAADCDGAAAEALRCAAARARLGGSAASGFAANDSGVDDDLRRIANAWAVAEEHGLALAELLDAARSDLSGRIRFRMRAEAGLAGARATAAVLAALPVLGVVLGQMMGATPVRVLLGSALGEILLVIGTALVATGLWWTDRIVDRVVT</sequence>
<protein>
    <submittedName>
        <fullName evidence="8">Type ii secretion system integral membrane subunit</fullName>
    </submittedName>
</protein>
<evidence type="ECO:0000313" key="9">
    <source>
        <dbReference type="Proteomes" id="UP000283479"/>
    </source>
</evidence>
<dbReference type="GO" id="GO:0005886">
    <property type="term" value="C:plasma membrane"/>
    <property type="evidence" value="ECO:0007669"/>
    <property type="project" value="UniProtKB-SubCell"/>
</dbReference>
<name>A0A438ANV5_9NOCA</name>
<dbReference type="OrthoDB" id="3712305at2"/>
<evidence type="ECO:0000256" key="6">
    <source>
        <dbReference type="SAM" id="Phobius"/>
    </source>
</evidence>
<gene>
    <name evidence="8" type="ORF">EGT50_16890</name>
</gene>
<dbReference type="RefSeq" id="WP_127955773.1">
    <property type="nucleotide sequence ID" value="NZ_RKLO01000007.1"/>
</dbReference>
<evidence type="ECO:0000256" key="3">
    <source>
        <dbReference type="ARBA" id="ARBA00022692"/>
    </source>
</evidence>
<dbReference type="InterPro" id="IPR018076">
    <property type="entry name" value="T2SS_GspF_dom"/>
</dbReference>
<keyword evidence="2" id="KW-1003">Cell membrane</keyword>
<evidence type="ECO:0000259" key="7">
    <source>
        <dbReference type="Pfam" id="PF00482"/>
    </source>
</evidence>
<evidence type="ECO:0000256" key="1">
    <source>
        <dbReference type="ARBA" id="ARBA00004651"/>
    </source>
</evidence>
<evidence type="ECO:0000256" key="5">
    <source>
        <dbReference type="ARBA" id="ARBA00023136"/>
    </source>
</evidence>
<feature type="transmembrane region" description="Helical" evidence="6">
    <location>
        <begin position="206"/>
        <end position="228"/>
    </location>
</feature>
<proteinExistence type="predicted"/>